<feature type="transmembrane region" description="Helical" evidence="7">
    <location>
        <begin position="346"/>
        <end position="365"/>
    </location>
</feature>
<evidence type="ECO:0000256" key="1">
    <source>
        <dbReference type="ARBA" id="ARBA00004141"/>
    </source>
</evidence>
<gene>
    <name evidence="8" type="ORF">LEP48_17695</name>
</gene>
<dbReference type="CDD" id="cd17341">
    <property type="entry name" value="MFS_NRT2_like"/>
    <property type="match status" value="1"/>
</dbReference>
<keyword evidence="5 7" id="KW-0472">Membrane</keyword>
<evidence type="ECO:0000256" key="2">
    <source>
        <dbReference type="ARBA" id="ARBA00008432"/>
    </source>
</evidence>
<keyword evidence="3 7" id="KW-0812">Transmembrane</keyword>
<feature type="transmembrane region" description="Helical" evidence="7">
    <location>
        <begin position="386"/>
        <end position="407"/>
    </location>
</feature>
<feature type="transmembrane region" description="Helical" evidence="7">
    <location>
        <begin position="319"/>
        <end position="340"/>
    </location>
</feature>
<evidence type="ECO:0000256" key="6">
    <source>
        <dbReference type="SAM" id="MobiDB-lite"/>
    </source>
</evidence>
<accession>A0ABS7ZJG7</accession>
<organism evidence="8 9">
    <name type="scientific">Isoptericola luteus</name>
    <dbReference type="NCBI Taxonomy" id="2879484"/>
    <lineage>
        <taxon>Bacteria</taxon>
        <taxon>Bacillati</taxon>
        <taxon>Actinomycetota</taxon>
        <taxon>Actinomycetes</taxon>
        <taxon>Micrococcales</taxon>
        <taxon>Promicromonosporaceae</taxon>
        <taxon>Isoptericola</taxon>
    </lineage>
</organism>
<feature type="transmembrane region" description="Helical" evidence="7">
    <location>
        <begin position="289"/>
        <end position="307"/>
    </location>
</feature>
<feature type="transmembrane region" description="Helical" evidence="7">
    <location>
        <begin position="216"/>
        <end position="235"/>
    </location>
</feature>
<evidence type="ECO:0000256" key="3">
    <source>
        <dbReference type="ARBA" id="ARBA00022692"/>
    </source>
</evidence>
<comment type="subcellular location">
    <subcellularLocation>
        <location evidence="1">Membrane</location>
        <topology evidence="1">Multi-pass membrane protein</topology>
    </subcellularLocation>
</comment>
<keyword evidence="9" id="KW-1185">Reference proteome</keyword>
<dbReference type="EMBL" id="JAIXCQ010000018">
    <property type="protein sequence ID" value="MCA5895165.1"/>
    <property type="molecule type" value="Genomic_DNA"/>
</dbReference>
<dbReference type="InterPro" id="IPR044772">
    <property type="entry name" value="NO3_transporter"/>
</dbReference>
<reference evidence="8 9" key="1">
    <citation type="submission" date="2021-09" db="EMBL/GenBank/DDBJ databases">
        <title>Isoptericola luteus sp. nov., a novel bacterium isolated from Harbin, the capital city of Heilongjiang province.</title>
        <authorList>
            <person name="Li J."/>
        </authorList>
    </citation>
    <scope>NUCLEOTIDE SEQUENCE [LARGE SCALE GENOMIC DNA]</scope>
    <source>
        <strain evidence="8 9">NEAU-Y5</strain>
    </source>
</reference>
<feature type="transmembrane region" description="Helical" evidence="7">
    <location>
        <begin position="185"/>
        <end position="210"/>
    </location>
</feature>
<protein>
    <submittedName>
        <fullName evidence="8">MFS transporter</fullName>
    </submittedName>
</protein>
<dbReference type="RefSeq" id="WP_225566897.1">
    <property type="nucleotide sequence ID" value="NZ_JAIXCQ010000018.1"/>
</dbReference>
<comment type="similarity">
    <text evidence="2">Belongs to the major facilitator superfamily. Nitrate/nitrite porter (TC 2.A.1.8) family.</text>
</comment>
<proteinExistence type="inferred from homology"/>
<feature type="transmembrane region" description="Helical" evidence="7">
    <location>
        <begin position="145"/>
        <end position="164"/>
    </location>
</feature>
<evidence type="ECO:0000256" key="4">
    <source>
        <dbReference type="ARBA" id="ARBA00022989"/>
    </source>
</evidence>
<sequence length="455" mass="47042">MAAPPAVTTPDRTRTAPPQAPGRPGRRGRWIEDWDPEDPGFWAGGGRRVARRNLVLSVFAEFLGFCVWALWSIVVPQLPAAGFAYSADQMFWLIAVPALVGATLRIPYTLAVPVFGGRTWTVVSASLLLVPVLAMVWAVQRPDTSFGVMLAVAALAGFGGGNFASSMANISFFFPERAKGAALGWNAAGGNLGTAAVQLAVPLVIVTGAGVALERAGLMLVPFVLLAAVLAWRYMDNLATARSDPRSFVVALREPHTWIISFLYIGTFGSFIGFSGVFPTLLAGQFPEVALSLAFLGALVGSVTRPLGGVLADRWGGALLTIACYGVMAVGATSAVIALGSRSFPLFFGSFLLLFVATGVGNGAVYRMIPVAFRVAGAAGGGAATARAAAGCIGIAGAVGAFGGFLVPRGFAMSTAATGSLAAALWVFVGAYVVMAAVTWAVYGRRGTAMRAARV</sequence>
<feature type="transmembrane region" description="Helical" evidence="7">
    <location>
        <begin position="90"/>
        <end position="108"/>
    </location>
</feature>
<feature type="transmembrane region" description="Helical" evidence="7">
    <location>
        <begin position="419"/>
        <end position="443"/>
    </location>
</feature>
<feature type="transmembrane region" description="Helical" evidence="7">
    <location>
        <begin position="54"/>
        <end position="78"/>
    </location>
</feature>
<dbReference type="PANTHER" id="PTHR23515">
    <property type="entry name" value="HIGH-AFFINITY NITRATE TRANSPORTER 2.3"/>
    <property type="match status" value="1"/>
</dbReference>
<dbReference type="SUPFAM" id="SSF103473">
    <property type="entry name" value="MFS general substrate transporter"/>
    <property type="match status" value="1"/>
</dbReference>
<evidence type="ECO:0000256" key="5">
    <source>
        <dbReference type="ARBA" id="ARBA00023136"/>
    </source>
</evidence>
<feature type="transmembrane region" description="Helical" evidence="7">
    <location>
        <begin position="120"/>
        <end position="139"/>
    </location>
</feature>
<feature type="region of interest" description="Disordered" evidence="6">
    <location>
        <begin position="1"/>
        <end position="32"/>
    </location>
</feature>
<keyword evidence="4 7" id="KW-1133">Transmembrane helix</keyword>
<evidence type="ECO:0000313" key="8">
    <source>
        <dbReference type="EMBL" id="MCA5895165.1"/>
    </source>
</evidence>
<feature type="transmembrane region" description="Helical" evidence="7">
    <location>
        <begin position="256"/>
        <end position="277"/>
    </location>
</feature>
<dbReference type="Pfam" id="PF07690">
    <property type="entry name" value="MFS_1"/>
    <property type="match status" value="1"/>
</dbReference>
<dbReference type="InterPro" id="IPR011701">
    <property type="entry name" value="MFS"/>
</dbReference>
<evidence type="ECO:0000256" key="7">
    <source>
        <dbReference type="SAM" id="Phobius"/>
    </source>
</evidence>
<evidence type="ECO:0000313" key="9">
    <source>
        <dbReference type="Proteomes" id="UP001319870"/>
    </source>
</evidence>
<comment type="caution">
    <text evidence="8">The sequence shown here is derived from an EMBL/GenBank/DDBJ whole genome shotgun (WGS) entry which is preliminary data.</text>
</comment>
<dbReference type="InterPro" id="IPR036259">
    <property type="entry name" value="MFS_trans_sf"/>
</dbReference>
<name>A0ABS7ZJG7_9MICO</name>
<dbReference type="Gene3D" id="1.20.1250.20">
    <property type="entry name" value="MFS general substrate transporter like domains"/>
    <property type="match status" value="1"/>
</dbReference>
<dbReference type="Proteomes" id="UP001319870">
    <property type="component" value="Unassembled WGS sequence"/>
</dbReference>